<proteinExistence type="inferred from homology"/>
<evidence type="ECO:0000256" key="3">
    <source>
        <dbReference type="ARBA" id="ARBA00022475"/>
    </source>
</evidence>
<evidence type="ECO:0000256" key="13">
    <source>
        <dbReference type="SAM" id="Phobius"/>
    </source>
</evidence>
<dbReference type="Gene3D" id="3.40.50.300">
    <property type="entry name" value="P-loop containing nucleotide triphosphate hydrolases"/>
    <property type="match status" value="1"/>
</dbReference>
<evidence type="ECO:0000256" key="1">
    <source>
        <dbReference type="ARBA" id="ARBA00004141"/>
    </source>
</evidence>
<evidence type="ECO:0000256" key="5">
    <source>
        <dbReference type="ARBA" id="ARBA00022692"/>
    </source>
</evidence>
<evidence type="ECO:0000313" key="15">
    <source>
        <dbReference type="Proteomes" id="UP000276991"/>
    </source>
</evidence>
<dbReference type="InterPro" id="IPR005225">
    <property type="entry name" value="Small_GTP-bd"/>
</dbReference>
<keyword evidence="8" id="KW-0342">GTP-binding</keyword>
<dbReference type="PROSITE" id="PS51419">
    <property type="entry name" value="RAB"/>
    <property type="match status" value="1"/>
</dbReference>
<comment type="similarity">
    <text evidence="12">Belongs to the small GTPase superfamily. RasD family.</text>
</comment>
<dbReference type="Proteomes" id="UP000276991">
    <property type="component" value="Unassembled WGS sequence"/>
</dbReference>
<dbReference type="SMART" id="SM00176">
    <property type="entry name" value="RAN"/>
    <property type="match status" value="1"/>
</dbReference>
<dbReference type="InterPro" id="IPR027417">
    <property type="entry name" value="P-loop_NTPase"/>
</dbReference>
<evidence type="ECO:0000256" key="11">
    <source>
        <dbReference type="ARBA" id="ARBA00023289"/>
    </source>
</evidence>
<dbReference type="AlphaFoldDB" id="A0A498S7K5"/>
<evidence type="ECO:0000256" key="12">
    <source>
        <dbReference type="ARBA" id="ARBA00038061"/>
    </source>
</evidence>
<keyword evidence="11" id="KW-0636">Prenylation</keyword>
<dbReference type="FunFam" id="3.40.50.300:FF:000475">
    <property type="entry name" value="GTP-binding protein Rhes"/>
    <property type="match status" value="1"/>
</dbReference>
<keyword evidence="6" id="KW-0547">Nucleotide-binding</keyword>
<dbReference type="SUPFAM" id="SSF52540">
    <property type="entry name" value="P-loop containing nucleoside triphosphate hydrolases"/>
    <property type="match status" value="1"/>
</dbReference>
<feature type="transmembrane region" description="Helical" evidence="13">
    <location>
        <begin position="371"/>
        <end position="393"/>
    </location>
</feature>
<name>A0A498S7K5_ACAVI</name>
<evidence type="ECO:0000256" key="7">
    <source>
        <dbReference type="ARBA" id="ARBA00022989"/>
    </source>
</evidence>
<evidence type="ECO:0000256" key="9">
    <source>
        <dbReference type="ARBA" id="ARBA00023136"/>
    </source>
</evidence>
<dbReference type="InterPro" id="IPR004031">
    <property type="entry name" value="PMP22/EMP/MP20/Claudin"/>
</dbReference>
<evidence type="ECO:0000256" key="2">
    <source>
        <dbReference type="ARBA" id="ARBA00004193"/>
    </source>
</evidence>
<dbReference type="SMART" id="SM00174">
    <property type="entry name" value="RHO"/>
    <property type="match status" value="1"/>
</dbReference>
<feature type="transmembrane region" description="Helical" evidence="13">
    <location>
        <begin position="257"/>
        <end position="278"/>
    </location>
</feature>
<keyword evidence="9 13" id="KW-0472">Membrane</keyword>
<dbReference type="Gene3D" id="1.20.140.150">
    <property type="match status" value="1"/>
</dbReference>
<dbReference type="PROSITE" id="PS51421">
    <property type="entry name" value="RAS"/>
    <property type="match status" value="1"/>
</dbReference>
<keyword evidence="3" id="KW-1003">Cell membrane</keyword>
<dbReference type="OrthoDB" id="265044at2759"/>
<evidence type="ECO:0000256" key="4">
    <source>
        <dbReference type="ARBA" id="ARBA00022481"/>
    </source>
</evidence>
<keyword evidence="15" id="KW-1185">Reference proteome</keyword>
<dbReference type="PANTHER" id="PTHR46149:SF7">
    <property type="entry name" value="GTP-BINDING PROTEIN DI-RAS2"/>
    <property type="match status" value="1"/>
</dbReference>
<evidence type="ECO:0000256" key="10">
    <source>
        <dbReference type="ARBA" id="ARBA00023288"/>
    </source>
</evidence>
<gene>
    <name evidence="14" type="ORF">NAV_LOCUS2440</name>
</gene>
<comment type="subcellular location">
    <subcellularLocation>
        <location evidence="2">Cell membrane</location>
        <topology evidence="2">Lipid-anchor</topology>
    </subcellularLocation>
    <subcellularLocation>
        <location evidence="1">Membrane</location>
        <topology evidence="1">Multi-pass membrane protein</topology>
    </subcellularLocation>
</comment>
<dbReference type="InterPro" id="IPR052236">
    <property type="entry name" value="Small_GTPase_RasD"/>
</dbReference>
<sequence length="460" mass="52611">MSSFLQDMKTEETRFRLVVLGPGKVGKTSIIRRYLHGTFDERYKETVEDLYSKDFNIQGMEISLEILDTNFNYPGMRKIAIASASAFMLVFAVNDVISFKQVSDIWSQIVQQRKDARTLPTVVVGNKCDSSSQKIFDATVQAWMRHLNFNISYVESSAKMNYNIVKIFRNFLEQSDLLDEEKWVKQKLRPGEISPSKKLNRNWSLRVTNAKDSGSKDLNQSGSLLRRSKHLSLRMKCHEKEESLGLSPCAVMWSSPLLLSLTSVFGLLGLALITLALATDSWTDYQVNRREIINAMNRNTELNVRLKDNVVRNPLYFSRSYGLFLVCFSDAVPSDIGSFSKFGSPCIWNDDYHPSDAAYEKYDSLQTYRYYAMWGAAILYLLGLVVFIICSIFGMVGCWRRSTKIVLTTALLMLFSVLHVAQYLSDFTSCDWSVTHLLNANSYIGSKSHFMAWPPYFIPR</sequence>
<dbReference type="GO" id="GO:0005525">
    <property type="term" value="F:GTP binding"/>
    <property type="evidence" value="ECO:0007669"/>
    <property type="project" value="UniProtKB-KW"/>
</dbReference>
<dbReference type="SMART" id="SM00175">
    <property type="entry name" value="RAB"/>
    <property type="match status" value="1"/>
</dbReference>
<accession>A0A498S7K5</accession>
<reference evidence="14 15" key="1">
    <citation type="submission" date="2018-08" db="EMBL/GenBank/DDBJ databases">
        <authorList>
            <person name="Laetsch R D."/>
            <person name="Stevens L."/>
            <person name="Kumar S."/>
            <person name="Blaxter L. M."/>
        </authorList>
    </citation>
    <scope>NUCLEOTIDE SEQUENCE [LARGE SCALE GENOMIC DNA]</scope>
</reference>
<dbReference type="PRINTS" id="PR00449">
    <property type="entry name" value="RASTRNSFRMNG"/>
</dbReference>
<keyword evidence="4" id="KW-0488">Methylation</keyword>
<evidence type="ECO:0000313" key="14">
    <source>
        <dbReference type="EMBL" id="VBB27610.1"/>
    </source>
</evidence>
<evidence type="ECO:0000256" key="6">
    <source>
        <dbReference type="ARBA" id="ARBA00022741"/>
    </source>
</evidence>
<dbReference type="GO" id="GO:0003924">
    <property type="term" value="F:GTPase activity"/>
    <property type="evidence" value="ECO:0007669"/>
    <property type="project" value="InterPro"/>
</dbReference>
<dbReference type="Pfam" id="PF13903">
    <property type="entry name" value="Claudin_2"/>
    <property type="match status" value="1"/>
</dbReference>
<keyword evidence="7 13" id="KW-1133">Transmembrane helix</keyword>
<evidence type="ECO:0000256" key="8">
    <source>
        <dbReference type="ARBA" id="ARBA00023134"/>
    </source>
</evidence>
<dbReference type="EMBL" id="UPTC01000256">
    <property type="protein sequence ID" value="VBB27610.1"/>
    <property type="molecule type" value="Genomic_DNA"/>
</dbReference>
<dbReference type="SMART" id="SM00173">
    <property type="entry name" value="RAS"/>
    <property type="match status" value="1"/>
</dbReference>
<dbReference type="PANTHER" id="PTHR46149">
    <property type="entry name" value="MIP08469P"/>
    <property type="match status" value="1"/>
</dbReference>
<keyword evidence="5 13" id="KW-0812">Transmembrane</keyword>
<dbReference type="STRING" id="6277.A0A498S7K5"/>
<keyword evidence="10" id="KW-0449">Lipoprotein</keyword>
<dbReference type="Pfam" id="PF00071">
    <property type="entry name" value="Ras"/>
    <property type="match status" value="1"/>
</dbReference>
<protein>
    <submittedName>
        <fullName evidence="14">Uncharacterized protein</fullName>
    </submittedName>
</protein>
<feature type="transmembrane region" description="Helical" evidence="13">
    <location>
        <begin position="405"/>
        <end position="424"/>
    </location>
</feature>
<dbReference type="GO" id="GO:0005886">
    <property type="term" value="C:plasma membrane"/>
    <property type="evidence" value="ECO:0007669"/>
    <property type="project" value="UniProtKB-SubCell"/>
</dbReference>
<dbReference type="NCBIfam" id="TIGR00231">
    <property type="entry name" value="small_GTP"/>
    <property type="match status" value="1"/>
</dbReference>
<organism evidence="14 15">
    <name type="scientific">Acanthocheilonema viteae</name>
    <name type="common">Filarial nematode worm</name>
    <name type="synonym">Dipetalonema viteae</name>
    <dbReference type="NCBI Taxonomy" id="6277"/>
    <lineage>
        <taxon>Eukaryota</taxon>
        <taxon>Metazoa</taxon>
        <taxon>Ecdysozoa</taxon>
        <taxon>Nematoda</taxon>
        <taxon>Chromadorea</taxon>
        <taxon>Rhabditida</taxon>
        <taxon>Spirurina</taxon>
        <taxon>Spiruromorpha</taxon>
        <taxon>Filarioidea</taxon>
        <taxon>Onchocercidae</taxon>
        <taxon>Acanthocheilonema</taxon>
    </lineage>
</organism>
<dbReference type="InterPro" id="IPR001806">
    <property type="entry name" value="Small_GTPase"/>
</dbReference>